<sequence length="86" mass="9475">MFLPTWLARRVPCSVPRAPDVRFAGRISPPDAGRMKCAPIESILPIIAANPSLRRNFAAIGDAAMRRESAMAQIRSNWQKTTPSVD</sequence>
<gene>
    <name evidence="1" type="ORF">VSR83_21470</name>
</gene>
<dbReference type="Proteomes" id="UP001392318">
    <property type="component" value="Unassembled WGS sequence"/>
</dbReference>
<dbReference type="EMBL" id="JAYMRU010000015">
    <property type="protein sequence ID" value="MEM5402639.1"/>
    <property type="molecule type" value="Genomic_DNA"/>
</dbReference>
<comment type="caution">
    <text evidence="1">The sequence shown here is derived from an EMBL/GenBank/DDBJ whole genome shotgun (WGS) entry which is preliminary data.</text>
</comment>
<accession>A0ACC6RLP9</accession>
<proteinExistence type="predicted"/>
<organism evidence="1 2">
    <name type="scientific">Paraburkholderia unamae</name>
    <dbReference type="NCBI Taxonomy" id="219649"/>
    <lineage>
        <taxon>Bacteria</taxon>
        <taxon>Pseudomonadati</taxon>
        <taxon>Pseudomonadota</taxon>
        <taxon>Betaproteobacteria</taxon>
        <taxon>Burkholderiales</taxon>
        <taxon>Burkholderiaceae</taxon>
        <taxon>Paraburkholderia</taxon>
    </lineage>
</organism>
<reference evidence="1" key="1">
    <citation type="submission" date="2024-01" db="EMBL/GenBank/DDBJ databases">
        <title>The diversity of rhizobia nodulating Mimosa spp. in eleven states of Brazil covering several biomes is determined by host plant, location, and edaphic factors.</title>
        <authorList>
            <person name="Rouws L."/>
            <person name="Barauna A."/>
            <person name="Beukes C."/>
            <person name="De Faria S.M."/>
            <person name="Gross E."/>
            <person name="Dos Reis Junior F.B."/>
            <person name="Simon M."/>
            <person name="Maluk M."/>
            <person name="Odee D.W."/>
            <person name="Kenicer G."/>
            <person name="Young J.P.W."/>
            <person name="Reis V.M."/>
            <person name="Zilli J."/>
            <person name="James E.K."/>
        </authorList>
    </citation>
    <scope>NUCLEOTIDE SEQUENCE</scope>
    <source>
        <strain evidence="1">JPY452</strain>
    </source>
</reference>
<keyword evidence="2" id="KW-1185">Reference proteome</keyword>
<evidence type="ECO:0000313" key="1">
    <source>
        <dbReference type="EMBL" id="MEM5402639.1"/>
    </source>
</evidence>
<evidence type="ECO:0000313" key="2">
    <source>
        <dbReference type="Proteomes" id="UP001392318"/>
    </source>
</evidence>
<name>A0ACC6RLP9_9BURK</name>
<protein>
    <submittedName>
        <fullName evidence="1">Uncharacterized protein</fullName>
    </submittedName>
</protein>